<dbReference type="Pfam" id="PF07714">
    <property type="entry name" value="PK_Tyr_Ser-Thr"/>
    <property type="match status" value="3"/>
</dbReference>
<evidence type="ECO:0000256" key="4">
    <source>
        <dbReference type="ARBA" id="ARBA00022679"/>
    </source>
</evidence>
<dbReference type="Gramene" id="Zm00001eb417320_T003">
    <property type="protein sequence ID" value="Zm00001eb417320_P003"/>
    <property type="gene ID" value="Zm00001eb417320"/>
</dbReference>
<reference evidence="16" key="1">
    <citation type="journal article" date="2009" name="Science">
        <title>The B73 maize genome: complexity, diversity, and dynamics.</title>
        <authorList>
            <person name="Schnable P.S."/>
            <person name="Ware D."/>
            <person name="Fulton R.S."/>
            <person name="Stein J.C."/>
            <person name="Wei F."/>
            <person name="Pasternak S."/>
            <person name="Liang C."/>
            <person name="Zhang J."/>
            <person name="Fulton L."/>
            <person name="Graves T.A."/>
            <person name="Minx P."/>
            <person name="Reily A.D."/>
            <person name="Courtney L."/>
            <person name="Kruchowski S.S."/>
            <person name="Tomlinson C."/>
            <person name="Strong C."/>
            <person name="Delehaunty K."/>
            <person name="Fronick C."/>
            <person name="Courtney B."/>
            <person name="Rock S.M."/>
            <person name="Belter E."/>
            <person name="Du F."/>
            <person name="Kim K."/>
            <person name="Abbott R.M."/>
            <person name="Cotton M."/>
            <person name="Levy A."/>
            <person name="Marchetto P."/>
            <person name="Ochoa K."/>
            <person name="Jackson S.M."/>
            <person name="Gillam B."/>
            <person name="Chen W."/>
            <person name="Yan L."/>
            <person name="Higginbotham J."/>
            <person name="Cardenas M."/>
            <person name="Waligorski J."/>
            <person name="Applebaum E."/>
            <person name="Phelps L."/>
            <person name="Falcone J."/>
            <person name="Kanchi K."/>
            <person name="Thane T."/>
            <person name="Scimone A."/>
            <person name="Thane N."/>
            <person name="Henke J."/>
            <person name="Wang T."/>
            <person name="Ruppert J."/>
            <person name="Shah N."/>
            <person name="Rotter K."/>
            <person name="Hodges J."/>
            <person name="Ingenthron E."/>
            <person name="Cordes M."/>
            <person name="Kohlberg S."/>
            <person name="Sgro J."/>
            <person name="Delgado B."/>
            <person name="Mead K."/>
            <person name="Chinwalla A."/>
            <person name="Leonard S."/>
            <person name="Crouse K."/>
            <person name="Collura K."/>
            <person name="Kudrna D."/>
            <person name="Currie J."/>
            <person name="He R."/>
            <person name="Angelova A."/>
            <person name="Rajasekar S."/>
            <person name="Mueller T."/>
            <person name="Lomeli R."/>
            <person name="Scara G."/>
            <person name="Ko A."/>
            <person name="Delaney K."/>
            <person name="Wissotski M."/>
            <person name="Lopez G."/>
            <person name="Campos D."/>
            <person name="Braidotti M."/>
            <person name="Ashley E."/>
            <person name="Golser W."/>
            <person name="Kim H."/>
            <person name="Lee S."/>
            <person name="Lin J."/>
            <person name="Dujmic Z."/>
            <person name="Kim W."/>
            <person name="Talag J."/>
            <person name="Zuccolo A."/>
            <person name="Fan C."/>
            <person name="Sebastian A."/>
            <person name="Kramer M."/>
            <person name="Spiegel L."/>
            <person name="Nascimento L."/>
            <person name="Zutavern T."/>
            <person name="Miller B."/>
            <person name="Ambroise C."/>
            <person name="Muller S."/>
            <person name="Spooner W."/>
            <person name="Narechania A."/>
            <person name="Ren L."/>
            <person name="Wei S."/>
            <person name="Kumari S."/>
            <person name="Faga B."/>
            <person name="Levy M.J."/>
            <person name="McMahan L."/>
            <person name="Van Buren P."/>
            <person name="Vaughn M.W."/>
            <person name="Ying K."/>
            <person name="Yeh C.-T."/>
            <person name="Emrich S.J."/>
            <person name="Jia Y."/>
            <person name="Kalyanaraman A."/>
            <person name="Hsia A.-P."/>
            <person name="Barbazuk W.B."/>
            <person name="Baucom R.S."/>
            <person name="Brutnell T.P."/>
            <person name="Carpita N.C."/>
            <person name="Chaparro C."/>
            <person name="Chia J.-M."/>
            <person name="Deragon J.-M."/>
            <person name="Estill J.C."/>
            <person name="Fu Y."/>
            <person name="Jeddeloh J.A."/>
            <person name="Han Y."/>
            <person name="Lee H."/>
            <person name="Li P."/>
            <person name="Lisch D.R."/>
            <person name="Liu S."/>
            <person name="Liu Z."/>
            <person name="Nagel D.H."/>
            <person name="McCann M.C."/>
            <person name="SanMiguel P."/>
            <person name="Myers A.M."/>
            <person name="Nettleton D."/>
            <person name="Nguyen J."/>
            <person name="Penning B.W."/>
            <person name="Ponnala L."/>
            <person name="Schneider K.L."/>
            <person name="Schwartz D.C."/>
            <person name="Sharma A."/>
            <person name="Soderlund C."/>
            <person name="Springer N.M."/>
            <person name="Sun Q."/>
            <person name="Wang H."/>
            <person name="Waterman M."/>
            <person name="Westerman R."/>
            <person name="Wolfgruber T.K."/>
            <person name="Yang L."/>
            <person name="Yu Y."/>
            <person name="Zhang L."/>
            <person name="Zhou S."/>
            <person name="Zhu Q."/>
            <person name="Bennetzen J.L."/>
            <person name="Dawe R.K."/>
            <person name="Jiang J."/>
            <person name="Jiang N."/>
            <person name="Presting G.G."/>
            <person name="Wessler S.R."/>
            <person name="Aluru S."/>
            <person name="Martienssen R.A."/>
            <person name="Clifton S.W."/>
            <person name="McCombie W.R."/>
            <person name="Wing R.A."/>
            <person name="Wilson R.K."/>
        </authorList>
    </citation>
    <scope>NUCLEOTIDE SEQUENCE [LARGE SCALE GENOMIC DNA]</scope>
    <source>
        <strain evidence="16">cv. B73</strain>
    </source>
</reference>
<dbReference type="Gene3D" id="1.10.510.10">
    <property type="entry name" value="Transferase(Phosphotransferase) domain 1"/>
    <property type="match status" value="3"/>
</dbReference>
<dbReference type="FunFam" id="1.10.510.10:FF:000195">
    <property type="entry name" value="pto-interacting protein 1"/>
    <property type="match status" value="1"/>
</dbReference>
<dbReference type="FunFam" id="3.30.200.20:FF:000268">
    <property type="entry name" value="probable receptor-like serine/threonine-protein kinase At5g57670"/>
    <property type="match status" value="1"/>
</dbReference>
<feature type="binding site" evidence="13">
    <location>
        <position position="70"/>
    </location>
    <ligand>
        <name>ATP</name>
        <dbReference type="ChEBI" id="CHEBI:30616"/>
    </ligand>
</feature>
<dbReference type="Proteomes" id="UP000007305">
    <property type="component" value="Chromosome 10"/>
</dbReference>
<reference evidence="15" key="2">
    <citation type="submission" date="2019-07" db="EMBL/GenBank/DDBJ databases">
        <authorList>
            <person name="Seetharam A."/>
            <person name="Woodhouse M."/>
            <person name="Cannon E."/>
        </authorList>
    </citation>
    <scope>NUCLEOTIDE SEQUENCE [LARGE SCALE GENOMIC DNA]</scope>
    <source>
        <strain evidence="15">cv. B73</strain>
    </source>
</reference>
<dbReference type="InterPro" id="IPR008271">
    <property type="entry name" value="Ser/Thr_kinase_AS"/>
</dbReference>
<reference evidence="15" key="3">
    <citation type="submission" date="2021-05" db="UniProtKB">
        <authorList>
            <consortium name="EnsemblPlants"/>
        </authorList>
    </citation>
    <scope>IDENTIFICATION</scope>
    <source>
        <strain evidence="15">cv. B73</strain>
    </source>
</reference>
<keyword evidence="10" id="KW-1133">Transmembrane helix</keyword>
<accession>A0A804RGR8</accession>
<keyword evidence="16" id="KW-1185">Reference proteome</keyword>
<dbReference type="GO" id="GO:0004674">
    <property type="term" value="F:protein serine/threonine kinase activity"/>
    <property type="evidence" value="ECO:0007669"/>
    <property type="project" value="UniProtKB-KW"/>
</dbReference>
<dbReference type="PROSITE" id="PS00108">
    <property type="entry name" value="PROTEIN_KINASE_ST"/>
    <property type="match status" value="1"/>
</dbReference>
<feature type="domain" description="Protein kinase" evidence="14">
    <location>
        <begin position="42"/>
        <end position="310"/>
    </location>
</feature>
<evidence type="ECO:0000313" key="15">
    <source>
        <dbReference type="EnsemblPlants" id="Zm00001eb417320_P003"/>
    </source>
</evidence>
<keyword evidence="6" id="KW-0732">Signal</keyword>
<dbReference type="FunFam" id="3.30.200.20:FF:000797">
    <property type="entry name" value="PTI1-like tyrosine-protein kinase 3"/>
    <property type="match status" value="1"/>
</dbReference>
<dbReference type="InterPro" id="IPR045274">
    <property type="entry name" value="WAK-like"/>
</dbReference>
<dbReference type="SMART" id="SM00220">
    <property type="entry name" value="S_TKc"/>
    <property type="match status" value="2"/>
</dbReference>
<evidence type="ECO:0000256" key="2">
    <source>
        <dbReference type="ARBA" id="ARBA00022475"/>
    </source>
</evidence>
<evidence type="ECO:0000256" key="10">
    <source>
        <dbReference type="ARBA" id="ARBA00022989"/>
    </source>
</evidence>
<organism evidence="15 16">
    <name type="scientific">Zea mays</name>
    <name type="common">Maize</name>
    <dbReference type="NCBI Taxonomy" id="4577"/>
    <lineage>
        <taxon>Eukaryota</taxon>
        <taxon>Viridiplantae</taxon>
        <taxon>Streptophyta</taxon>
        <taxon>Embryophyta</taxon>
        <taxon>Tracheophyta</taxon>
        <taxon>Spermatophyta</taxon>
        <taxon>Magnoliopsida</taxon>
        <taxon>Liliopsida</taxon>
        <taxon>Poales</taxon>
        <taxon>Poaceae</taxon>
        <taxon>PACMAD clade</taxon>
        <taxon>Panicoideae</taxon>
        <taxon>Andropogonodae</taxon>
        <taxon>Andropogoneae</taxon>
        <taxon>Tripsacinae</taxon>
        <taxon>Zea</taxon>
    </lineage>
</organism>
<dbReference type="OrthoDB" id="1668230at2759"/>
<dbReference type="GO" id="GO:0005886">
    <property type="term" value="C:plasma membrane"/>
    <property type="evidence" value="ECO:0000318"/>
    <property type="project" value="GO_Central"/>
</dbReference>
<sequence length="969" mass="109079">MDYQGDNLRDFFQTNGRKVLQRAENNYSLKYFTENEIRNITDGYKSVLGRGAFGEVYKGTLEDQSSVAVKRYIHGTHKEVFAKEVIVHSQINHKNVVRLLGCCTEENALMIVMEFISNGNLDSILHGNRGNGRVPFPLKKRIEIAIEVAEVLWCMHSMYSPVLHGDIKPANILLDENFQPKISDFGIARLLSANGPQQATTVIGSIGYLDPAYCESGILTPKSDVYSFGVVLLEIITRNKAVDGTVTLAQSFNEALTKGEDVQHMFDEEISVAENKKFLRRIGQLAAKCLQRDVKTRPEMVEVANSLRMIRKAMQRDQDEDVLLAAYQFGDLKIFNETEMKEMTKNYSMAFRKSMCECLYNGVIGMNRPIIVRLLETSSETGREIFLNTMSILSQKNHKNVVNIVGFHIGKSSLECVYESCCDLSKTMLGSISLSNRNLYDTICSMKKLHLQQRLSIAVQCAEGLVHIHSLAAESPESCGTSLLGNFRSANIFLDENFVPKIFNVNLSTFLGLSGAQKHTVFSIHYNGPEKYYSDPRDVSGQLLNKKSDVYSFGVVLLELITWKTVRYMYNLRARVLTTDFLDSYRRDRDAIGMFGKVCDEHEGYFVHEALSIAIDCLQLDIQMRPEMEHVLFRLRIIVARSKLAAGSNNKPSQHIGRALVNNIDKLHPTLISTISMEELNEATGNFSNDVLIGQGPYAECFLGVLKDGQNLAVKRLRTSEEIQVEVMHVPTILRMCYHDNVVQFLGCFLEGGTRVLAYEYAPRGSLHDILHGKMGIKGARPGPPLSWLQRVKIAVSAAKGIEFLHEKVDPRIIHNNIKSSNILLFDNDVAKIGDIGVSIHDAHRRVHNWAEYYSVREHLAPEFAFRRRYSTKSDVYSFGLVLLELLTGRSVFHVATQCGPRSAVRWAKPMLSQDKVEQCIDPRLGGGYLLNDVRKMASVAALCLQDEPEFRPEMSIVVEALSLLLNSK</sequence>
<keyword evidence="4" id="KW-0808">Transferase</keyword>
<dbReference type="InParanoid" id="A0A804RGR8"/>
<dbReference type="GO" id="GO:0005524">
    <property type="term" value="F:ATP binding"/>
    <property type="evidence" value="ECO:0007669"/>
    <property type="project" value="UniProtKB-UniRule"/>
</dbReference>
<evidence type="ECO:0000256" key="1">
    <source>
        <dbReference type="ARBA" id="ARBA00004162"/>
    </source>
</evidence>
<dbReference type="Gene3D" id="3.30.200.20">
    <property type="entry name" value="Phosphorylase Kinase, domain 1"/>
    <property type="match status" value="3"/>
</dbReference>
<protein>
    <recommendedName>
        <fullName evidence="14">Protein kinase domain-containing protein</fullName>
    </recommendedName>
</protein>
<dbReference type="FunFam" id="1.10.510.10:FF:000468">
    <property type="entry name" value="PTI1-like tyrosine-protein kinase 3"/>
    <property type="match status" value="1"/>
</dbReference>
<keyword evidence="2" id="KW-1003">Cell membrane</keyword>
<dbReference type="InterPro" id="IPR011009">
    <property type="entry name" value="Kinase-like_dom_sf"/>
</dbReference>
<name>A0A804RGR8_MAIZE</name>
<feature type="domain" description="Protein kinase" evidence="14">
    <location>
        <begin position="687"/>
        <end position="965"/>
    </location>
</feature>
<dbReference type="PROSITE" id="PS00107">
    <property type="entry name" value="PROTEIN_KINASE_ATP"/>
    <property type="match status" value="1"/>
</dbReference>
<proteinExistence type="predicted"/>
<feature type="domain" description="Protein kinase" evidence="14">
    <location>
        <begin position="329"/>
        <end position="637"/>
    </location>
</feature>
<dbReference type="InterPro" id="IPR017441">
    <property type="entry name" value="Protein_kinase_ATP_BS"/>
</dbReference>
<dbReference type="GO" id="GO:0007166">
    <property type="term" value="P:cell surface receptor signaling pathway"/>
    <property type="evidence" value="ECO:0000318"/>
    <property type="project" value="GO_Central"/>
</dbReference>
<evidence type="ECO:0000256" key="11">
    <source>
        <dbReference type="ARBA" id="ARBA00023136"/>
    </source>
</evidence>
<dbReference type="PROSITE" id="PS50011">
    <property type="entry name" value="PROTEIN_KINASE_DOM"/>
    <property type="match status" value="3"/>
</dbReference>
<dbReference type="FunFam" id="1.10.510.10:FF:000814">
    <property type="entry name" value="PTI1-like tyrosine-protein kinase 3"/>
    <property type="match status" value="1"/>
</dbReference>
<keyword evidence="8" id="KW-0418">Kinase</keyword>
<keyword evidence="12" id="KW-1015">Disulfide bond</keyword>
<evidence type="ECO:0000256" key="5">
    <source>
        <dbReference type="ARBA" id="ARBA00022692"/>
    </source>
</evidence>
<dbReference type="AlphaFoldDB" id="A0A804RGR8"/>
<keyword evidence="3" id="KW-0723">Serine/threonine-protein kinase</keyword>
<dbReference type="PANTHER" id="PTHR27005:SF468">
    <property type="entry name" value="OS01G0310500 PROTEIN"/>
    <property type="match status" value="1"/>
</dbReference>
<evidence type="ECO:0000256" key="6">
    <source>
        <dbReference type="ARBA" id="ARBA00022729"/>
    </source>
</evidence>
<evidence type="ECO:0000256" key="12">
    <source>
        <dbReference type="ARBA" id="ARBA00023157"/>
    </source>
</evidence>
<evidence type="ECO:0000256" key="13">
    <source>
        <dbReference type="PROSITE-ProRule" id="PRU10141"/>
    </source>
</evidence>
<dbReference type="EnsemblPlants" id="Zm00001eb417320_T003">
    <property type="protein sequence ID" value="Zm00001eb417320_P003"/>
    <property type="gene ID" value="Zm00001eb417320"/>
</dbReference>
<comment type="subcellular location">
    <subcellularLocation>
        <location evidence="1">Cell membrane</location>
        <topology evidence="1">Single-pass membrane protein</topology>
    </subcellularLocation>
</comment>
<keyword evidence="5" id="KW-0812">Transmembrane</keyword>
<dbReference type="InterPro" id="IPR001245">
    <property type="entry name" value="Ser-Thr/Tyr_kinase_cat_dom"/>
</dbReference>
<evidence type="ECO:0000313" key="16">
    <source>
        <dbReference type="Proteomes" id="UP000007305"/>
    </source>
</evidence>
<evidence type="ECO:0000256" key="9">
    <source>
        <dbReference type="ARBA" id="ARBA00022840"/>
    </source>
</evidence>
<keyword evidence="9 13" id="KW-0067">ATP-binding</keyword>
<gene>
    <name evidence="15" type="primary">LOC100278997</name>
</gene>
<dbReference type="SUPFAM" id="SSF56112">
    <property type="entry name" value="Protein kinase-like (PK-like)"/>
    <property type="match status" value="3"/>
</dbReference>
<evidence type="ECO:0000256" key="3">
    <source>
        <dbReference type="ARBA" id="ARBA00022527"/>
    </source>
</evidence>
<keyword evidence="11" id="KW-0472">Membrane</keyword>
<keyword evidence="7 13" id="KW-0547">Nucleotide-binding</keyword>
<dbReference type="InterPro" id="IPR000719">
    <property type="entry name" value="Prot_kinase_dom"/>
</dbReference>
<evidence type="ECO:0000256" key="8">
    <source>
        <dbReference type="ARBA" id="ARBA00022777"/>
    </source>
</evidence>
<evidence type="ECO:0000259" key="14">
    <source>
        <dbReference type="PROSITE" id="PS50011"/>
    </source>
</evidence>
<evidence type="ECO:0000256" key="7">
    <source>
        <dbReference type="ARBA" id="ARBA00022741"/>
    </source>
</evidence>
<dbReference type="PANTHER" id="PTHR27005">
    <property type="entry name" value="WALL-ASSOCIATED RECEPTOR KINASE-LIKE 21"/>
    <property type="match status" value="1"/>
</dbReference>